<name>A0A9W7TA49_TRIRA</name>
<dbReference type="InterPro" id="IPR006026">
    <property type="entry name" value="Peptidase_Metallo"/>
</dbReference>
<feature type="domain" description="Peptidase M12A" evidence="3">
    <location>
        <begin position="71"/>
        <end position="259"/>
    </location>
</feature>
<comment type="caution">
    <text evidence="4">The sequence shown here is derived from an EMBL/GenBank/DDBJ whole genome shotgun (WGS) entry which is preliminary data.</text>
</comment>
<dbReference type="PRINTS" id="PR00480">
    <property type="entry name" value="ASTACIN"/>
</dbReference>
<dbReference type="SMART" id="SM00235">
    <property type="entry name" value="ZnMc"/>
    <property type="match status" value="1"/>
</dbReference>
<feature type="binding site" evidence="1">
    <location>
        <position position="160"/>
    </location>
    <ligand>
        <name>Zn(2+)</name>
        <dbReference type="ChEBI" id="CHEBI:29105"/>
        <note>catalytic</note>
    </ligand>
</feature>
<dbReference type="GO" id="GO:0006508">
    <property type="term" value="P:proteolysis"/>
    <property type="evidence" value="ECO:0007669"/>
    <property type="project" value="UniProtKB-KW"/>
</dbReference>
<evidence type="ECO:0000313" key="4">
    <source>
        <dbReference type="EMBL" id="KAI7793527.1"/>
    </source>
</evidence>
<dbReference type="EC" id="3.4.24.-" evidence="2"/>
<sequence>MLLFLILVGWVCQVWGGPLGKQKTSEIQFDEGYINSLSENRLLPKNGEVVMEDVEDDAVLEGDILMPSDRNAVSELWPNVDGIVSVPYEIDFVLEDRIQEITEALDMISDKTCITFYPRTIETDFIYFSYGQGCASSVGCVGGEQRIVVGEKCSAGNICHEILHALGLYHEHSRIDREKYITILSENITPGKEKNFLPKDGNTLGLKYDMESILHYGSNYFSSNGEPTIVPKDRSVTIGQRIRLTALDVQRIRRLYKCGM</sequence>
<feature type="chain" id="PRO_5041014566" description="Metalloendopeptidase" evidence="2">
    <location>
        <begin position="17"/>
        <end position="260"/>
    </location>
</feature>
<dbReference type="GO" id="GO:0004222">
    <property type="term" value="F:metalloendopeptidase activity"/>
    <property type="evidence" value="ECO:0007669"/>
    <property type="project" value="UniProtKB-UniRule"/>
</dbReference>
<keyword evidence="1 2" id="KW-0645">Protease</keyword>
<dbReference type="GO" id="GO:0008270">
    <property type="term" value="F:zinc ion binding"/>
    <property type="evidence" value="ECO:0007669"/>
    <property type="project" value="UniProtKB-UniRule"/>
</dbReference>
<dbReference type="AlphaFoldDB" id="A0A9W7TA49"/>
<protein>
    <recommendedName>
        <fullName evidence="2">Metalloendopeptidase</fullName>
        <ecNumber evidence="2">3.4.24.-</ecNumber>
    </recommendedName>
</protein>
<feature type="active site" evidence="1">
    <location>
        <position position="161"/>
    </location>
</feature>
<proteinExistence type="predicted"/>
<gene>
    <name evidence="4" type="ORF">IRJ41_025049</name>
</gene>
<dbReference type="SUPFAM" id="SSF55486">
    <property type="entry name" value="Metalloproteases ('zincins'), catalytic domain"/>
    <property type="match status" value="1"/>
</dbReference>
<accession>A0A9W7TA49</accession>
<keyword evidence="1 2" id="KW-0482">Metalloprotease</keyword>
<dbReference type="CDD" id="cd04280">
    <property type="entry name" value="ZnMc_astacin_like"/>
    <property type="match status" value="1"/>
</dbReference>
<dbReference type="FunFam" id="3.40.390.10:FF:000065">
    <property type="entry name" value="Metalloendopeptidase"/>
    <property type="match status" value="1"/>
</dbReference>
<reference evidence="4" key="1">
    <citation type="submission" date="2021-02" db="EMBL/GenBank/DDBJ databases">
        <title>Comparative genomics reveals that relaxation of natural selection precedes convergent phenotypic evolution of cavefish.</title>
        <authorList>
            <person name="Peng Z."/>
        </authorList>
    </citation>
    <scope>NUCLEOTIDE SEQUENCE</scope>
    <source>
        <tissue evidence="4">Muscle</tissue>
    </source>
</reference>
<keyword evidence="1 2" id="KW-0479">Metal-binding</keyword>
<evidence type="ECO:0000313" key="5">
    <source>
        <dbReference type="Proteomes" id="UP001059041"/>
    </source>
</evidence>
<dbReference type="InterPro" id="IPR024079">
    <property type="entry name" value="MetalloPept_cat_dom_sf"/>
</dbReference>
<dbReference type="InterPro" id="IPR034035">
    <property type="entry name" value="Astacin-like_dom"/>
</dbReference>
<organism evidence="4 5">
    <name type="scientific">Triplophysa rosa</name>
    <name type="common">Cave loach</name>
    <dbReference type="NCBI Taxonomy" id="992332"/>
    <lineage>
        <taxon>Eukaryota</taxon>
        <taxon>Metazoa</taxon>
        <taxon>Chordata</taxon>
        <taxon>Craniata</taxon>
        <taxon>Vertebrata</taxon>
        <taxon>Euteleostomi</taxon>
        <taxon>Actinopterygii</taxon>
        <taxon>Neopterygii</taxon>
        <taxon>Teleostei</taxon>
        <taxon>Ostariophysi</taxon>
        <taxon>Cypriniformes</taxon>
        <taxon>Nemacheilidae</taxon>
        <taxon>Triplophysa</taxon>
    </lineage>
</organism>
<dbReference type="PANTHER" id="PTHR10127">
    <property type="entry name" value="DISCOIDIN, CUB, EGF, LAMININ , AND ZINC METALLOPROTEASE DOMAIN CONTAINING"/>
    <property type="match status" value="1"/>
</dbReference>
<feature type="binding site" evidence="1">
    <location>
        <position position="170"/>
    </location>
    <ligand>
        <name>Zn(2+)</name>
        <dbReference type="ChEBI" id="CHEBI:29105"/>
        <note>catalytic</note>
    </ligand>
</feature>
<feature type="binding site" evidence="1">
    <location>
        <position position="164"/>
    </location>
    <ligand>
        <name>Zn(2+)</name>
        <dbReference type="ChEBI" id="CHEBI:29105"/>
        <note>catalytic</note>
    </ligand>
</feature>
<feature type="non-terminal residue" evidence="4">
    <location>
        <position position="260"/>
    </location>
</feature>
<dbReference type="InterPro" id="IPR001506">
    <property type="entry name" value="Peptidase_M12A"/>
</dbReference>
<evidence type="ECO:0000256" key="1">
    <source>
        <dbReference type="PROSITE-ProRule" id="PRU01211"/>
    </source>
</evidence>
<dbReference type="Pfam" id="PF01400">
    <property type="entry name" value="Astacin"/>
    <property type="match status" value="1"/>
</dbReference>
<keyword evidence="5" id="KW-1185">Reference proteome</keyword>
<dbReference type="EMBL" id="JAFHDT010000022">
    <property type="protein sequence ID" value="KAI7793527.1"/>
    <property type="molecule type" value="Genomic_DNA"/>
</dbReference>
<keyword evidence="1 2" id="KW-0378">Hydrolase</keyword>
<feature type="signal peptide" evidence="2">
    <location>
        <begin position="1"/>
        <end position="16"/>
    </location>
</feature>
<dbReference type="Proteomes" id="UP001059041">
    <property type="component" value="Linkage Group LG22"/>
</dbReference>
<keyword evidence="2" id="KW-0732">Signal</keyword>
<comment type="caution">
    <text evidence="1">Lacks conserved residue(s) required for the propagation of feature annotation.</text>
</comment>
<keyword evidence="1 2" id="KW-0862">Zinc</keyword>
<dbReference type="PROSITE" id="PS51864">
    <property type="entry name" value="ASTACIN"/>
    <property type="match status" value="1"/>
</dbReference>
<dbReference type="Gene3D" id="3.40.390.10">
    <property type="entry name" value="Collagenase (Catalytic Domain)"/>
    <property type="match status" value="1"/>
</dbReference>
<dbReference type="PANTHER" id="PTHR10127:SF870">
    <property type="entry name" value="METALLOENDOPEPTIDASE"/>
    <property type="match status" value="1"/>
</dbReference>
<evidence type="ECO:0000256" key="2">
    <source>
        <dbReference type="RuleBase" id="RU361183"/>
    </source>
</evidence>
<evidence type="ECO:0000259" key="3">
    <source>
        <dbReference type="PROSITE" id="PS51864"/>
    </source>
</evidence>
<comment type="cofactor">
    <cofactor evidence="1 2">
        <name>Zn(2+)</name>
        <dbReference type="ChEBI" id="CHEBI:29105"/>
    </cofactor>
    <text evidence="1 2">Binds 1 zinc ion per subunit.</text>
</comment>